<dbReference type="OrthoDB" id="9803142at2"/>
<dbReference type="Pfam" id="PF00903">
    <property type="entry name" value="Glyoxalase"/>
    <property type="match status" value="1"/>
</dbReference>
<accession>A0A2S7K078</accession>
<gene>
    <name evidence="2" type="ORF">CW354_20455</name>
</gene>
<reference evidence="2 3" key="1">
    <citation type="submission" date="2017-12" db="EMBL/GenBank/DDBJ databases">
        <authorList>
            <person name="Hurst M.R.H."/>
        </authorList>
    </citation>
    <scope>NUCLEOTIDE SEQUENCE [LARGE SCALE GENOMIC DNA]</scope>
    <source>
        <strain evidence="2 3">SY-3-19</strain>
    </source>
</reference>
<organism evidence="2 3">
    <name type="scientific">Hyphococcus luteus</name>
    <dbReference type="NCBI Taxonomy" id="2058213"/>
    <lineage>
        <taxon>Bacteria</taxon>
        <taxon>Pseudomonadati</taxon>
        <taxon>Pseudomonadota</taxon>
        <taxon>Alphaproteobacteria</taxon>
        <taxon>Parvularculales</taxon>
        <taxon>Parvularculaceae</taxon>
        <taxon>Hyphococcus</taxon>
    </lineage>
</organism>
<evidence type="ECO:0000313" key="3">
    <source>
        <dbReference type="Proteomes" id="UP000239504"/>
    </source>
</evidence>
<sequence>MIESGKEKPMLEHLGLNVYDLKTMVDFYSRIMGLRVTDRGMMSRINAEIVFMSSDPEVHHQLVLASGRPEAARPGAINQISFRVRSLSGLKEILHRLDSEGIETLDRMDHGNAWSIYFKDPEENVIEVYAKSPWHVPQPCRFDLDLDKSDDEIIAITAKRVKETPGYMPAEKREAEMRQRMARA</sequence>
<dbReference type="PROSITE" id="PS51819">
    <property type="entry name" value="VOC"/>
    <property type="match status" value="1"/>
</dbReference>
<dbReference type="InterPro" id="IPR037523">
    <property type="entry name" value="VOC_core"/>
</dbReference>
<dbReference type="SUPFAM" id="SSF54593">
    <property type="entry name" value="Glyoxalase/Bleomycin resistance protein/Dihydroxybiphenyl dioxygenase"/>
    <property type="match status" value="1"/>
</dbReference>
<dbReference type="PANTHER" id="PTHR36113:SF3">
    <property type="entry name" value="SLL5075 PROTEIN"/>
    <property type="match status" value="1"/>
</dbReference>
<dbReference type="PANTHER" id="PTHR36113">
    <property type="entry name" value="LYASE, PUTATIVE-RELATED-RELATED"/>
    <property type="match status" value="1"/>
</dbReference>
<dbReference type="InterPro" id="IPR004360">
    <property type="entry name" value="Glyas_Fos-R_dOase_dom"/>
</dbReference>
<evidence type="ECO:0000259" key="1">
    <source>
        <dbReference type="PROSITE" id="PS51819"/>
    </source>
</evidence>
<dbReference type="EMBL" id="PJCH01000016">
    <property type="protein sequence ID" value="PQA85902.1"/>
    <property type="molecule type" value="Genomic_DNA"/>
</dbReference>
<keyword evidence="3" id="KW-1185">Reference proteome</keyword>
<evidence type="ECO:0000313" key="2">
    <source>
        <dbReference type="EMBL" id="PQA85902.1"/>
    </source>
</evidence>
<proteinExistence type="predicted"/>
<dbReference type="InterPro" id="IPR051332">
    <property type="entry name" value="Fosfomycin_Res_Enzymes"/>
</dbReference>
<comment type="caution">
    <text evidence="2">The sequence shown here is derived from an EMBL/GenBank/DDBJ whole genome shotgun (WGS) entry which is preliminary data.</text>
</comment>
<dbReference type="AlphaFoldDB" id="A0A2S7K078"/>
<dbReference type="Proteomes" id="UP000239504">
    <property type="component" value="Unassembled WGS sequence"/>
</dbReference>
<name>A0A2S7K078_9PROT</name>
<feature type="domain" description="VOC" evidence="1">
    <location>
        <begin position="10"/>
        <end position="131"/>
    </location>
</feature>
<protein>
    <recommendedName>
        <fullName evidence="1">VOC domain-containing protein</fullName>
    </recommendedName>
</protein>
<dbReference type="InterPro" id="IPR029068">
    <property type="entry name" value="Glyas_Bleomycin-R_OHBP_Dase"/>
</dbReference>
<dbReference type="Gene3D" id="3.10.180.10">
    <property type="entry name" value="2,3-Dihydroxybiphenyl 1,2-Dioxygenase, domain 1"/>
    <property type="match status" value="1"/>
</dbReference>